<dbReference type="RefSeq" id="WP_073590008.1">
    <property type="nucleotide sequence ID" value="NZ_FRFD01000010.1"/>
</dbReference>
<evidence type="ECO:0000313" key="2">
    <source>
        <dbReference type="Proteomes" id="UP000184612"/>
    </source>
</evidence>
<dbReference type="OrthoDB" id="121064at2"/>
<dbReference type="STRING" id="1121345.SAMN02745217_03349"/>
<dbReference type="EMBL" id="FRFD01000010">
    <property type="protein sequence ID" value="SHO51811.1"/>
    <property type="molecule type" value="Genomic_DNA"/>
</dbReference>
<keyword evidence="2" id="KW-1185">Reference proteome</keyword>
<accession>A0A1M7YGV7</accession>
<organism evidence="1 2">
    <name type="scientific">Anaerocolumna xylanovorans DSM 12503</name>
    <dbReference type="NCBI Taxonomy" id="1121345"/>
    <lineage>
        <taxon>Bacteria</taxon>
        <taxon>Bacillati</taxon>
        <taxon>Bacillota</taxon>
        <taxon>Clostridia</taxon>
        <taxon>Lachnospirales</taxon>
        <taxon>Lachnospiraceae</taxon>
        <taxon>Anaerocolumna</taxon>
    </lineage>
</organism>
<protein>
    <recommendedName>
        <fullName evidence="3">DUF1284 domain-containing protein</fullName>
    </recommendedName>
</protein>
<dbReference type="InterPro" id="IPR009702">
    <property type="entry name" value="DUF1284"/>
</dbReference>
<sequence>MISLRPHHGMCIGQFKGFGYSEGFVRNMTEVICELEESPDAEIKLVSGGDSICKSCPHYKEEGCASGQKVMDYDRKALMFCGLKENEVLTWREFKRLVKKHILAENKLSEVCCNCSWLSLCLECQGFRYEKEEESLN</sequence>
<dbReference type="Proteomes" id="UP000184612">
    <property type="component" value="Unassembled WGS sequence"/>
</dbReference>
<proteinExistence type="predicted"/>
<reference evidence="1 2" key="1">
    <citation type="submission" date="2016-12" db="EMBL/GenBank/DDBJ databases">
        <authorList>
            <person name="Song W.-J."/>
            <person name="Kurnit D.M."/>
        </authorList>
    </citation>
    <scope>NUCLEOTIDE SEQUENCE [LARGE SCALE GENOMIC DNA]</scope>
    <source>
        <strain evidence="1 2">DSM 12503</strain>
    </source>
</reference>
<dbReference type="AlphaFoldDB" id="A0A1M7YGV7"/>
<evidence type="ECO:0008006" key="3">
    <source>
        <dbReference type="Google" id="ProtNLM"/>
    </source>
</evidence>
<evidence type="ECO:0000313" key="1">
    <source>
        <dbReference type="EMBL" id="SHO51811.1"/>
    </source>
</evidence>
<gene>
    <name evidence="1" type="ORF">SAMN02745217_03349</name>
</gene>
<name>A0A1M7YGV7_9FIRM</name>
<dbReference type="Pfam" id="PF06935">
    <property type="entry name" value="DUF1284"/>
    <property type="match status" value="1"/>
</dbReference>